<evidence type="ECO:0000256" key="1">
    <source>
        <dbReference type="SAM" id="Phobius"/>
    </source>
</evidence>
<dbReference type="Pfam" id="PF10756">
    <property type="entry name" value="bPH_6"/>
    <property type="match status" value="1"/>
</dbReference>
<proteinExistence type="predicted"/>
<comment type="caution">
    <text evidence="3">The sequence shown here is derived from an EMBL/GenBank/DDBJ whole genome shotgun (WGS) entry which is preliminary data.</text>
</comment>
<organism evidence="3 4">
    <name type="scientific">Microbacterium memoriense</name>
    <dbReference type="NCBI Taxonomy" id="2978350"/>
    <lineage>
        <taxon>Bacteria</taxon>
        <taxon>Bacillati</taxon>
        <taxon>Actinomycetota</taxon>
        <taxon>Actinomycetes</taxon>
        <taxon>Micrococcales</taxon>
        <taxon>Microbacteriaceae</taxon>
        <taxon>Microbacterium</taxon>
    </lineage>
</organism>
<reference evidence="3 4" key="1">
    <citation type="journal article" date="2024" name="Int. J. Syst. Evol. Microbiol.">
        <title>Microbacterium memoriense sp. nov., a member of the Actinomycetota from marine beach sediment of the north coast of Portugal.</title>
        <authorList>
            <person name="Santos J.D.N.D."/>
            <person name="Klimek D."/>
            <person name="Calusinska M."/>
            <person name="Lobo-da-Cunha A."/>
            <person name="Catita J."/>
            <person name="Goncalves H."/>
            <person name="Gonzalez I."/>
            <person name="Lage O.M."/>
        </authorList>
    </citation>
    <scope>NUCLEOTIDE SEQUENCE [LARGE SCALE GENOMIC DNA]</scope>
    <source>
        <strain evidence="3 4">PMIC_1C1B</strain>
    </source>
</reference>
<feature type="transmembrane region" description="Helical" evidence="1">
    <location>
        <begin position="12"/>
        <end position="32"/>
    </location>
</feature>
<accession>A0ABT2PBJ0</accession>
<evidence type="ECO:0000313" key="4">
    <source>
        <dbReference type="Proteomes" id="UP001300496"/>
    </source>
</evidence>
<dbReference type="EMBL" id="JAODOR010000004">
    <property type="protein sequence ID" value="MCT9001388.1"/>
    <property type="molecule type" value="Genomic_DNA"/>
</dbReference>
<feature type="domain" description="Low molecular weight protein antigen 6 PH" evidence="2">
    <location>
        <begin position="70"/>
        <end position="103"/>
    </location>
</feature>
<gene>
    <name evidence="3" type="ORF">N4R40_03265</name>
</gene>
<feature type="transmembrane region" description="Helical" evidence="1">
    <location>
        <begin position="44"/>
        <end position="64"/>
    </location>
</feature>
<keyword evidence="4" id="KW-1185">Reference proteome</keyword>
<feature type="transmembrane region" description="Helical" evidence="1">
    <location>
        <begin position="167"/>
        <end position="186"/>
    </location>
</feature>
<keyword evidence="1" id="KW-0472">Membrane</keyword>
<dbReference type="InterPro" id="IPR019692">
    <property type="entry name" value="CFP-6_PH"/>
</dbReference>
<evidence type="ECO:0000259" key="2">
    <source>
        <dbReference type="Pfam" id="PF10756"/>
    </source>
</evidence>
<name>A0ABT2PBJ0_9MICO</name>
<protein>
    <submittedName>
        <fullName evidence="3">PH domain-containing protein</fullName>
    </submittedName>
</protein>
<dbReference type="RefSeq" id="WP_261605930.1">
    <property type="nucleotide sequence ID" value="NZ_JAODOR010000004.1"/>
</dbReference>
<keyword evidence="1" id="KW-1133">Transmembrane helix</keyword>
<dbReference type="Proteomes" id="UP001300496">
    <property type="component" value="Unassembled WGS sequence"/>
</dbReference>
<keyword evidence="1" id="KW-0812">Transmembrane</keyword>
<sequence length="191" mass="20776">MSSEAPRERDVLRAPSGTIAMIVSGVVALFLLGDAVVRAGWGEMLLLAPWVLLAVWFVYLLMYASVIETDAGAVTVQNFLRRTRLPWGAVRDVRLRYQVVFVYDEGRELKAFGGPVAGRPGRPSRTRVDGGRREPPALHEVEAIRRRWEAAVDSGVPGGTPTRSWDLWGLGSLAVIVAWALVAVVMTGGPA</sequence>
<evidence type="ECO:0000313" key="3">
    <source>
        <dbReference type="EMBL" id="MCT9001388.1"/>
    </source>
</evidence>